<evidence type="ECO:0000256" key="3">
    <source>
        <dbReference type="ARBA" id="ARBA00012286"/>
    </source>
</evidence>
<dbReference type="NCBIfam" id="NF001770">
    <property type="entry name" value="PRK00509.1"/>
    <property type="match status" value="1"/>
</dbReference>
<protein>
    <recommendedName>
        <fullName evidence="3 9">Argininosuccinate synthase</fullName>
        <ecNumber evidence="3 9">6.3.4.5</ecNumber>
    </recommendedName>
    <alternativeName>
        <fullName evidence="9">Citrulline--aspartate ligase</fullName>
    </alternativeName>
</protein>
<evidence type="ECO:0000313" key="13">
    <source>
        <dbReference type="Proteomes" id="UP000505077"/>
    </source>
</evidence>
<dbReference type="EC" id="6.3.4.5" evidence="3 9"/>
<dbReference type="GO" id="GO:0000053">
    <property type="term" value="P:argininosuccinate metabolic process"/>
    <property type="evidence" value="ECO:0007669"/>
    <property type="project" value="TreeGrafter"/>
</dbReference>
<evidence type="ECO:0000256" key="4">
    <source>
        <dbReference type="ARBA" id="ARBA00022571"/>
    </source>
</evidence>
<dbReference type="UniPathway" id="UPA00068">
    <property type="reaction ID" value="UER00113"/>
</dbReference>
<dbReference type="InterPro" id="IPR048268">
    <property type="entry name" value="Arginosuc_syn_C"/>
</dbReference>
<reference evidence="12 13" key="1">
    <citation type="journal article" date="2020" name="ISME J.">
        <title>Parallel Reductive Genome Evolution in Desulfovibrio Ectosymbionts Independently Acquired by Trichonympha Protists in the Termite Gut.</title>
        <authorList>
            <person name="Takeuchi M."/>
            <person name="Kuwahara H."/>
            <person name="Murakami T."/>
            <person name="Takahashi K."/>
            <person name="Kajitani R."/>
            <person name="Toyoda A."/>
            <person name="Itoh T."/>
            <person name="Ohkuma M."/>
            <person name="Hongoh Y."/>
        </authorList>
    </citation>
    <scope>NUCLEOTIDE SEQUENCE [LARGE SCALE GENOMIC DNA]</scope>
    <source>
        <strain evidence="12">ZnDsv-02</strain>
    </source>
</reference>
<dbReference type="Gene3D" id="3.90.1260.10">
    <property type="entry name" value="Argininosuccinate synthetase, chain A, domain 2"/>
    <property type="match status" value="1"/>
</dbReference>
<feature type="binding site" evidence="9">
    <location>
        <position position="124"/>
    </location>
    <ligand>
        <name>L-citrulline</name>
        <dbReference type="ChEBI" id="CHEBI:57743"/>
    </ligand>
</feature>
<evidence type="ECO:0000256" key="1">
    <source>
        <dbReference type="ARBA" id="ARBA00004967"/>
    </source>
</evidence>
<dbReference type="PROSITE" id="PS00565">
    <property type="entry name" value="ARGININOSUCCIN_SYN_2"/>
    <property type="match status" value="1"/>
</dbReference>
<dbReference type="PROSITE" id="PS00564">
    <property type="entry name" value="ARGININOSUCCIN_SYN_1"/>
    <property type="match status" value="1"/>
</dbReference>
<feature type="binding site" evidence="9">
    <location>
        <position position="185"/>
    </location>
    <ligand>
        <name>L-citrulline</name>
        <dbReference type="ChEBI" id="CHEBI:57743"/>
    </ligand>
</feature>
<evidence type="ECO:0000256" key="5">
    <source>
        <dbReference type="ARBA" id="ARBA00022598"/>
    </source>
</evidence>
<dbReference type="Gene3D" id="1.20.5.470">
    <property type="entry name" value="Single helix bin"/>
    <property type="match status" value="1"/>
</dbReference>
<feature type="binding site" evidence="9">
    <location>
        <position position="124"/>
    </location>
    <ligand>
        <name>L-aspartate</name>
        <dbReference type="ChEBI" id="CHEBI:29991"/>
    </ligand>
</feature>
<feature type="binding site" evidence="9">
    <location>
        <position position="88"/>
    </location>
    <ligand>
        <name>L-citrulline</name>
        <dbReference type="ChEBI" id="CHEBI:57743"/>
    </ligand>
</feature>
<evidence type="ECO:0000259" key="10">
    <source>
        <dbReference type="Pfam" id="PF00764"/>
    </source>
</evidence>
<comment type="catalytic activity">
    <reaction evidence="9">
        <text>L-citrulline + L-aspartate + ATP = 2-(N(omega)-L-arginino)succinate + AMP + diphosphate + H(+)</text>
        <dbReference type="Rhea" id="RHEA:10932"/>
        <dbReference type="ChEBI" id="CHEBI:15378"/>
        <dbReference type="ChEBI" id="CHEBI:29991"/>
        <dbReference type="ChEBI" id="CHEBI:30616"/>
        <dbReference type="ChEBI" id="CHEBI:33019"/>
        <dbReference type="ChEBI" id="CHEBI:57472"/>
        <dbReference type="ChEBI" id="CHEBI:57743"/>
        <dbReference type="ChEBI" id="CHEBI:456215"/>
        <dbReference type="EC" id="6.3.4.5"/>
    </reaction>
</comment>
<feature type="binding site" evidence="9">
    <location>
        <position position="176"/>
    </location>
    <ligand>
        <name>L-citrulline</name>
        <dbReference type="ChEBI" id="CHEBI:57743"/>
    </ligand>
</feature>
<dbReference type="FunFam" id="3.90.1260.10:FF:000007">
    <property type="entry name" value="Argininosuccinate synthase"/>
    <property type="match status" value="1"/>
</dbReference>
<keyword evidence="4 9" id="KW-0055">Arginine biosynthesis</keyword>
<gene>
    <name evidence="9 12" type="primary">argG</name>
    <name evidence="12" type="ORF">ZNDK_0040</name>
</gene>
<feature type="binding site" evidence="9">
    <location>
        <position position="261"/>
    </location>
    <ligand>
        <name>L-citrulline</name>
        <dbReference type="ChEBI" id="CHEBI:57743"/>
    </ligand>
</feature>
<feature type="binding site" evidence="9">
    <location>
        <position position="120"/>
    </location>
    <ligand>
        <name>L-aspartate</name>
        <dbReference type="ChEBI" id="CHEBI:29991"/>
    </ligand>
</feature>
<feature type="domain" description="Arginosuccinate synthase-like N-terminal" evidence="10">
    <location>
        <begin position="6"/>
        <end position="167"/>
    </location>
</feature>
<feature type="binding site" evidence="9">
    <location>
        <position position="93"/>
    </location>
    <ligand>
        <name>L-citrulline</name>
        <dbReference type="ChEBI" id="CHEBI:57743"/>
    </ligand>
</feature>
<keyword evidence="9" id="KW-0963">Cytoplasm</keyword>
<dbReference type="GO" id="GO:0000050">
    <property type="term" value="P:urea cycle"/>
    <property type="evidence" value="ECO:0007669"/>
    <property type="project" value="TreeGrafter"/>
</dbReference>
<dbReference type="NCBIfam" id="TIGR00032">
    <property type="entry name" value="argG"/>
    <property type="match status" value="1"/>
</dbReference>
<feature type="domain" description="Arginosuccinate synthase C-terminal" evidence="11">
    <location>
        <begin position="175"/>
        <end position="393"/>
    </location>
</feature>
<dbReference type="InterPro" id="IPR014729">
    <property type="entry name" value="Rossmann-like_a/b/a_fold"/>
</dbReference>
<accession>A0A6L2R430</accession>
<dbReference type="Pfam" id="PF00764">
    <property type="entry name" value="Arginosuc_synth"/>
    <property type="match status" value="1"/>
</dbReference>
<keyword evidence="6 9" id="KW-0028">Amino-acid biosynthesis</keyword>
<keyword evidence="5 9" id="KW-0436">Ligase</keyword>
<dbReference type="Proteomes" id="UP000505077">
    <property type="component" value="Unassembled WGS sequence"/>
</dbReference>
<dbReference type="CDD" id="cd01999">
    <property type="entry name" value="ASS"/>
    <property type="match status" value="1"/>
</dbReference>
<organism evidence="12 13">
    <name type="scientific">Candidatus Desulfovibrio kirbyi</name>
    <dbReference type="NCBI Taxonomy" id="2696086"/>
    <lineage>
        <taxon>Bacteria</taxon>
        <taxon>Pseudomonadati</taxon>
        <taxon>Thermodesulfobacteriota</taxon>
        <taxon>Desulfovibrionia</taxon>
        <taxon>Desulfovibrionales</taxon>
        <taxon>Desulfovibrionaceae</taxon>
        <taxon>Desulfovibrio</taxon>
    </lineage>
</organism>
<feature type="binding site" evidence="9">
    <location>
        <position position="125"/>
    </location>
    <ligand>
        <name>L-aspartate</name>
        <dbReference type="ChEBI" id="CHEBI:29991"/>
    </ligand>
</feature>
<feature type="binding site" evidence="9">
    <location>
        <position position="273"/>
    </location>
    <ligand>
        <name>L-citrulline</name>
        <dbReference type="ChEBI" id="CHEBI:57743"/>
    </ligand>
</feature>
<dbReference type="GO" id="GO:0005737">
    <property type="term" value="C:cytoplasm"/>
    <property type="evidence" value="ECO:0007669"/>
    <property type="project" value="UniProtKB-SubCell"/>
</dbReference>
<comment type="caution">
    <text evidence="12">The sequence shown here is derived from an EMBL/GenBank/DDBJ whole genome shotgun (WGS) entry which is preliminary data.</text>
</comment>
<name>A0A6L2R430_9BACT</name>
<feature type="binding site" evidence="9">
    <location>
        <begin position="10"/>
        <end position="18"/>
    </location>
    <ligand>
        <name>ATP</name>
        <dbReference type="ChEBI" id="CHEBI:30616"/>
    </ligand>
</feature>
<comment type="subcellular location">
    <subcellularLocation>
        <location evidence="9">Cytoplasm</location>
    </subcellularLocation>
</comment>
<feature type="binding site" evidence="9">
    <location>
        <position position="37"/>
    </location>
    <ligand>
        <name>ATP</name>
        <dbReference type="ChEBI" id="CHEBI:30616"/>
    </ligand>
</feature>
<keyword evidence="7 9" id="KW-0547">Nucleotide-binding</keyword>
<dbReference type="InterPro" id="IPR018223">
    <property type="entry name" value="Arginosuc_synth_CS"/>
</dbReference>
<keyword evidence="8 9" id="KW-0067">ATP-binding</keyword>
<dbReference type="InterPro" id="IPR001518">
    <property type="entry name" value="Arginosuc_synth"/>
</dbReference>
<comment type="subunit">
    <text evidence="2 9">Homotetramer.</text>
</comment>
<feature type="binding site" evidence="9">
    <location>
        <position position="128"/>
    </location>
    <ligand>
        <name>L-citrulline</name>
        <dbReference type="ChEBI" id="CHEBI:57743"/>
    </ligand>
</feature>
<dbReference type="FunFam" id="3.40.50.620:FF:000019">
    <property type="entry name" value="Argininosuccinate synthase"/>
    <property type="match status" value="1"/>
</dbReference>
<evidence type="ECO:0000256" key="6">
    <source>
        <dbReference type="ARBA" id="ARBA00022605"/>
    </source>
</evidence>
<dbReference type="HAMAP" id="MF_00005">
    <property type="entry name" value="Arg_succ_synth_type1"/>
    <property type="match status" value="1"/>
</dbReference>
<evidence type="ECO:0000256" key="2">
    <source>
        <dbReference type="ARBA" id="ARBA00011881"/>
    </source>
</evidence>
<dbReference type="SUPFAM" id="SSF69864">
    <property type="entry name" value="Argininosuccinate synthetase, C-terminal domain"/>
    <property type="match status" value="1"/>
</dbReference>
<comment type="pathway">
    <text evidence="1 9">Amino-acid biosynthesis; L-arginine biosynthesis; L-arginine from L-ornithine and carbamoyl phosphate: step 2/3.</text>
</comment>
<dbReference type="InterPro" id="IPR023434">
    <property type="entry name" value="Arginosuc_synth_type_1_subfam"/>
</dbReference>
<dbReference type="GO" id="GO:0005524">
    <property type="term" value="F:ATP binding"/>
    <property type="evidence" value="ECO:0007669"/>
    <property type="project" value="UniProtKB-UniRule"/>
</dbReference>
<dbReference type="Pfam" id="PF20979">
    <property type="entry name" value="Arginosuc_syn_C"/>
    <property type="match status" value="1"/>
</dbReference>
<dbReference type="PANTHER" id="PTHR11587">
    <property type="entry name" value="ARGININOSUCCINATE SYNTHASE"/>
    <property type="match status" value="1"/>
</dbReference>
<dbReference type="InterPro" id="IPR024074">
    <property type="entry name" value="AS_cat/multimer_dom_body"/>
</dbReference>
<dbReference type="AlphaFoldDB" id="A0A6L2R430"/>
<evidence type="ECO:0000259" key="11">
    <source>
        <dbReference type="Pfam" id="PF20979"/>
    </source>
</evidence>
<comment type="similarity">
    <text evidence="9">Belongs to the argininosuccinate synthase family. Type 1 subfamily.</text>
</comment>
<evidence type="ECO:0000256" key="8">
    <source>
        <dbReference type="ARBA" id="ARBA00022840"/>
    </source>
</evidence>
<dbReference type="EMBL" id="BLLL01000001">
    <property type="protein sequence ID" value="GFH62269.1"/>
    <property type="molecule type" value="Genomic_DNA"/>
</dbReference>
<evidence type="ECO:0000256" key="7">
    <source>
        <dbReference type="ARBA" id="ARBA00022741"/>
    </source>
</evidence>
<evidence type="ECO:0000313" key="12">
    <source>
        <dbReference type="EMBL" id="GFH62269.1"/>
    </source>
</evidence>
<feature type="binding site" evidence="9">
    <location>
        <position position="118"/>
    </location>
    <ligand>
        <name>ATP</name>
        <dbReference type="ChEBI" id="CHEBI:30616"/>
    </ligand>
</feature>
<sequence>MQKIQKVVLAYSGGLDTSVILKWLITERGYDVIAVTADLGQPEDLSGVTEKALRTGASKAFVLDLREEMAGDFVFPMMRSAALYENRYLLGTSIARPLIAKALVDVARSENAGAVSHGATGKGNDQVRFEFAVNALAPDLTVVAPWREWNLMSRTALLDFAQQHGIPVSNDAKRYSIDANMLHTSFEGGELEDPGNEPHPTCHQRCAPVEQAPDSAEIVSVAFERGNPVAVNEELLSPAAIIAKLGELAGRNGIGRTDIVENRFVGMKCRGVYENPAGTLLYALHRDLEGICMDREVLGIRDILAVRYAQCVYNGFWYAPEREALQAFMDKSQENVTGTVRAKLYKGGVWPLSRTSPNSLFSQDLATFENCAAYDHKDAVGFIRLNALRLRLYATLRQKNAGT</sequence>
<dbReference type="Gene3D" id="3.40.50.620">
    <property type="entry name" value="HUPs"/>
    <property type="match status" value="1"/>
</dbReference>
<dbReference type="PANTHER" id="PTHR11587:SF2">
    <property type="entry name" value="ARGININOSUCCINATE SYNTHASE"/>
    <property type="match status" value="1"/>
</dbReference>
<dbReference type="GO" id="GO:0004055">
    <property type="term" value="F:argininosuccinate synthase activity"/>
    <property type="evidence" value="ECO:0007669"/>
    <property type="project" value="UniProtKB-UniRule"/>
</dbReference>
<proteinExistence type="inferred from homology"/>
<dbReference type="GO" id="GO:0006526">
    <property type="term" value="P:L-arginine biosynthetic process"/>
    <property type="evidence" value="ECO:0007669"/>
    <property type="project" value="UniProtKB-UniRule"/>
</dbReference>
<evidence type="ECO:0000256" key="9">
    <source>
        <dbReference type="HAMAP-Rule" id="MF_00005"/>
    </source>
</evidence>
<dbReference type="InterPro" id="IPR048267">
    <property type="entry name" value="Arginosuc_syn_N"/>
</dbReference>
<dbReference type="SUPFAM" id="SSF52402">
    <property type="entry name" value="Adenine nucleotide alpha hydrolases-like"/>
    <property type="match status" value="1"/>
</dbReference>